<evidence type="ECO:0000256" key="6">
    <source>
        <dbReference type="SAM" id="Phobius"/>
    </source>
</evidence>
<protein>
    <submittedName>
        <fullName evidence="7">LPS export ABC transporter periplasmic protein LptC</fullName>
    </submittedName>
</protein>
<dbReference type="PANTHER" id="PTHR37481">
    <property type="entry name" value="LIPOPOLYSACCHARIDE EXPORT SYSTEM PROTEIN LPTC"/>
    <property type="match status" value="1"/>
</dbReference>
<dbReference type="Pfam" id="PF06835">
    <property type="entry name" value="LptC"/>
    <property type="match status" value="1"/>
</dbReference>
<organism evidence="7 8">
    <name type="scientific">Candidatus Desantisbacteria bacterium CG1_02_38_46</name>
    <dbReference type="NCBI Taxonomy" id="1817893"/>
    <lineage>
        <taxon>Bacteria</taxon>
        <taxon>Candidatus Desantisiibacteriota</taxon>
    </lineage>
</organism>
<sequence length="189" mass="21147">MKIRFYLIFSGLSVIIILLIITPRLRINPLSGLSGKSQAFLPARAGEIPRLEIQNFKLIQTAGEKKQWELEAISALEYEEGNEIQIKETMIKFFKDNKIVLTLKAQEGIVDLKTKDIKIAGNVDAISSDGLELKTESLQWFAMNEKLVTDDHIVLTRAGMKIEGKGLEADVGLGKLQVKKSARVEVPRK</sequence>
<proteinExistence type="predicted"/>
<dbReference type="GO" id="GO:0017089">
    <property type="term" value="F:glycolipid transfer activity"/>
    <property type="evidence" value="ECO:0007669"/>
    <property type="project" value="TreeGrafter"/>
</dbReference>
<dbReference type="EMBL" id="MNUO01000023">
    <property type="protein sequence ID" value="OIN98107.1"/>
    <property type="molecule type" value="Genomic_DNA"/>
</dbReference>
<accession>A0A1J4SF74</accession>
<evidence type="ECO:0000256" key="2">
    <source>
        <dbReference type="ARBA" id="ARBA00022519"/>
    </source>
</evidence>
<comment type="caution">
    <text evidence="7">The sequence shown here is derived from an EMBL/GenBank/DDBJ whole genome shotgun (WGS) entry which is preliminary data.</text>
</comment>
<evidence type="ECO:0000313" key="7">
    <source>
        <dbReference type="EMBL" id="OIN98107.1"/>
    </source>
</evidence>
<feature type="transmembrane region" description="Helical" evidence="6">
    <location>
        <begin position="6"/>
        <end position="27"/>
    </location>
</feature>
<keyword evidence="4 6" id="KW-1133">Transmembrane helix</keyword>
<gene>
    <name evidence="7" type="ORF">AUJ66_01515</name>
</gene>
<keyword evidence="2" id="KW-0997">Cell inner membrane</keyword>
<evidence type="ECO:0000256" key="5">
    <source>
        <dbReference type="ARBA" id="ARBA00023136"/>
    </source>
</evidence>
<keyword evidence="5 6" id="KW-0472">Membrane</keyword>
<keyword evidence="1" id="KW-1003">Cell membrane</keyword>
<evidence type="ECO:0000256" key="1">
    <source>
        <dbReference type="ARBA" id="ARBA00022475"/>
    </source>
</evidence>
<reference evidence="7 8" key="1">
    <citation type="journal article" date="2016" name="Environ. Microbiol.">
        <title>Genomic resolution of a cold subsurface aquifer community provides metabolic insights for novel microbes adapted to high CO concentrations.</title>
        <authorList>
            <person name="Probst A.J."/>
            <person name="Castelle C.J."/>
            <person name="Singh A."/>
            <person name="Brown C.T."/>
            <person name="Anantharaman K."/>
            <person name="Sharon I."/>
            <person name="Hug L.A."/>
            <person name="Burstein D."/>
            <person name="Emerson J.B."/>
            <person name="Thomas B.C."/>
            <person name="Banfield J.F."/>
        </authorList>
    </citation>
    <scope>NUCLEOTIDE SEQUENCE [LARGE SCALE GENOMIC DNA]</scope>
    <source>
        <strain evidence="7">CG1_02_38_46</strain>
    </source>
</reference>
<evidence type="ECO:0000256" key="3">
    <source>
        <dbReference type="ARBA" id="ARBA00022692"/>
    </source>
</evidence>
<dbReference type="InterPro" id="IPR026265">
    <property type="entry name" value="LptC"/>
</dbReference>
<keyword evidence="3 6" id="KW-0812">Transmembrane</keyword>
<dbReference type="InterPro" id="IPR052363">
    <property type="entry name" value="LPS_export_LptC"/>
</dbReference>
<dbReference type="GO" id="GO:0030288">
    <property type="term" value="C:outer membrane-bounded periplasmic space"/>
    <property type="evidence" value="ECO:0007669"/>
    <property type="project" value="TreeGrafter"/>
</dbReference>
<dbReference type="GO" id="GO:0005886">
    <property type="term" value="C:plasma membrane"/>
    <property type="evidence" value="ECO:0007669"/>
    <property type="project" value="InterPro"/>
</dbReference>
<dbReference type="STRING" id="1817893.AUJ66_01515"/>
<dbReference type="AlphaFoldDB" id="A0A1J4SF74"/>
<dbReference type="PANTHER" id="PTHR37481:SF1">
    <property type="entry name" value="LIPOPOLYSACCHARIDE EXPORT SYSTEM PROTEIN LPTC"/>
    <property type="match status" value="1"/>
</dbReference>
<dbReference type="GO" id="GO:0015221">
    <property type="term" value="F:lipopolysaccharide transmembrane transporter activity"/>
    <property type="evidence" value="ECO:0007669"/>
    <property type="project" value="InterPro"/>
</dbReference>
<name>A0A1J4SF74_9BACT</name>
<dbReference type="Gene3D" id="2.60.450.10">
    <property type="entry name" value="Lipopolysaccharide (LPS) transport protein A like domain"/>
    <property type="match status" value="1"/>
</dbReference>
<dbReference type="NCBIfam" id="TIGR04409">
    <property type="entry name" value="LptC_YrbK"/>
    <property type="match status" value="1"/>
</dbReference>
<evidence type="ECO:0000313" key="8">
    <source>
        <dbReference type="Proteomes" id="UP000182278"/>
    </source>
</evidence>
<dbReference type="InterPro" id="IPR010664">
    <property type="entry name" value="LipoPS_assembly_LptC-rel"/>
</dbReference>
<dbReference type="Proteomes" id="UP000182278">
    <property type="component" value="Unassembled WGS sequence"/>
</dbReference>
<evidence type="ECO:0000256" key="4">
    <source>
        <dbReference type="ARBA" id="ARBA00022989"/>
    </source>
</evidence>